<feature type="transmembrane region" description="Helical" evidence="1">
    <location>
        <begin position="12"/>
        <end position="38"/>
    </location>
</feature>
<comment type="caution">
    <text evidence="2">The sequence shown here is derived from an EMBL/GenBank/DDBJ whole genome shotgun (WGS) entry which is preliminary data.</text>
</comment>
<dbReference type="AlphaFoldDB" id="A0A8H7YBF0"/>
<feature type="transmembrane region" description="Helical" evidence="1">
    <location>
        <begin position="58"/>
        <end position="83"/>
    </location>
</feature>
<accession>A0A8H7YBF0</accession>
<reference evidence="2" key="1">
    <citation type="submission" date="2021-02" db="EMBL/GenBank/DDBJ databases">
        <title>Psilocybe cubensis genome.</title>
        <authorList>
            <person name="Mckernan K.J."/>
            <person name="Crawford S."/>
            <person name="Trippe A."/>
            <person name="Kane L.T."/>
            <person name="Mclaughlin S."/>
        </authorList>
    </citation>
    <scope>NUCLEOTIDE SEQUENCE [LARGE SCALE GENOMIC DNA]</scope>
    <source>
        <strain evidence="2">MGC-MH-2018</strain>
    </source>
</reference>
<dbReference type="EMBL" id="JAFIQS010000001">
    <property type="protein sequence ID" value="KAG5174555.1"/>
    <property type="molecule type" value="Genomic_DNA"/>
</dbReference>
<name>A0A8H7YBF0_PSICU</name>
<keyword evidence="1" id="KW-0472">Membrane</keyword>
<dbReference type="OrthoDB" id="2561686at2759"/>
<keyword evidence="1" id="KW-1133">Transmembrane helix</keyword>
<keyword evidence="1" id="KW-0812">Transmembrane</keyword>
<proteinExistence type="predicted"/>
<evidence type="ECO:0000256" key="1">
    <source>
        <dbReference type="SAM" id="Phobius"/>
    </source>
</evidence>
<protein>
    <submittedName>
        <fullName evidence="2">Uncharacterized protein</fullName>
    </submittedName>
</protein>
<sequence>MPSIVHAITEFINSIVGIVFSLVQSVFAVFHAIFALGGDVITSVFKVAQHLIAMVTDVFQGALGFIAANFFAIAALGGAYYIYTVYQARNRGSLRNGKTRT</sequence>
<gene>
    <name evidence="2" type="ORF">JR316_001217</name>
</gene>
<organism evidence="2">
    <name type="scientific">Psilocybe cubensis</name>
    <name type="common">Psychedelic mushroom</name>
    <name type="synonym">Stropharia cubensis</name>
    <dbReference type="NCBI Taxonomy" id="181762"/>
    <lineage>
        <taxon>Eukaryota</taxon>
        <taxon>Fungi</taxon>
        <taxon>Dikarya</taxon>
        <taxon>Basidiomycota</taxon>
        <taxon>Agaricomycotina</taxon>
        <taxon>Agaricomycetes</taxon>
        <taxon>Agaricomycetidae</taxon>
        <taxon>Agaricales</taxon>
        <taxon>Agaricineae</taxon>
        <taxon>Strophariaceae</taxon>
        <taxon>Psilocybe</taxon>
    </lineage>
</organism>
<evidence type="ECO:0000313" key="2">
    <source>
        <dbReference type="EMBL" id="KAG5174555.1"/>
    </source>
</evidence>